<keyword evidence="2" id="KW-1185">Reference proteome</keyword>
<evidence type="ECO:0000313" key="1">
    <source>
        <dbReference type="EMBL" id="CAG8798132.1"/>
    </source>
</evidence>
<protein>
    <submittedName>
        <fullName evidence="1">16985_t:CDS:1</fullName>
    </submittedName>
</protein>
<sequence>LLIKALDSIEIESDSNINSNFDINPCYDETLISSIISYHLNNLSRIINIHPKSDHWYLNVLFNYNKIQFHQTLRIQLSSFWMIVNKIRNHSIFKNIPQNTQNPVEKQLAIVLYRLGSKVTIWNIYSKFGISEDTVPLFIFRVVEALKSLKKDTIIWPYNNY</sequence>
<reference evidence="1" key="1">
    <citation type="submission" date="2021-06" db="EMBL/GenBank/DDBJ databases">
        <authorList>
            <person name="Kallberg Y."/>
            <person name="Tangrot J."/>
            <person name="Rosling A."/>
        </authorList>
    </citation>
    <scope>NUCLEOTIDE SEQUENCE</scope>
    <source>
        <strain evidence="1">FL966</strain>
    </source>
</reference>
<comment type="caution">
    <text evidence="1">The sequence shown here is derived from an EMBL/GenBank/DDBJ whole genome shotgun (WGS) entry which is preliminary data.</text>
</comment>
<gene>
    <name evidence="1" type="ORF">CPELLU_LOCUS17496</name>
</gene>
<organism evidence="1 2">
    <name type="scientific">Cetraspora pellucida</name>
    <dbReference type="NCBI Taxonomy" id="1433469"/>
    <lineage>
        <taxon>Eukaryota</taxon>
        <taxon>Fungi</taxon>
        <taxon>Fungi incertae sedis</taxon>
        <taxon>Mucoromycota</taxon>
        <taxon>Glomeromycotina</taxon>
        <taxon>Glomeromycetes</taxon>
        <taxon>Diversisporales</taxon>
        <taxon>Gigasporaceae</taxon>
        <taxon>Cetraspora</taxon>
    </lineage>
</organism>
<dbReference type="OrthoDB" id="2427455at2759"/>
<dbReference type="AlphaFoldDB" id="A0A9N9JVT2"/>
<dbReference type="EMBL" id="CAJVQA010029949">
    <property type="protein sequence ID" value="CAG8798132.1"/>
    <property type="molecule type" value="Genomic_DNA"/>
</dbReference>
<proteinExistence type="predicted"/>
<feature type="non-terminal residue" evidence="1">
    <location>
        <position position="1"/>
    </location>
</feature>
<accession>A0A9N9JVT2</accession>
<name>A0A9N9JVT2_9GLOM</name>
<dbReference type="Proteomes" id="UP000789759">
    <property type="component" value="Unassembled WGS sequence"/>
</dbReference>
<evidence type="ECO:0000313" key="2">
    <source>
        <dbReference type="Proteomes" id="UP000789759"/>
    </source>
</evidence>